<evidence type="ECO:0000313" key="1">
    <source>
        <dbReference type="EMBL" id="AGH95733.1"/>
    </source>
</evidence>
<keyword evidence="2" id="KW-1185">Reference proteome</keyword>
<reference evidence="1 2" key="1">
    <citation type="journal article" date="2013" name="ISME J.">
        <title>By their genes ye shall know them: genomic signatures of predatory bacteria.</title>
        <authorList>
            <person name="Pasternak Z."/>
            <person name="Pietrokovski S."/>
            <person name="Rotem O."/>
            <person name="Gophna U."/>
            <person name="Lurie-Weinberger M.N."/>
            <person name="Jurkevitch E."/>
        </authorList>
    </citation>
    <scope>NUCLEOTIDE SEQUENCE [LARGE SCALE GENOMIC DNA]</scope>
    <source>
        <strain evidence="1 2">JSS</strain>
    </source>
</reference>
<dbReference type="Proteomes" id="UP000012040">
    <property type="component" value="Chromosome"/>
</dbReference>
<dbReference type="EMBL" id="CP003537">
    <property type="protein sequence ID" value="AGH95733.1"/>
    <property type="molecule type" value="Genomic_DNA"/>
</dbReference>
<dbReference type="HOGENOM" id="CLU_728943_0_0_7"/>
<dbReference type="OrthoDB" id="5289137at2"/>
<name>M4V936_9BACT</name>
<dbReference type="AlphaFoldDB" id="M4V936"/>
<dbReference type="PATRIC" id="fig|1184267.3.peg.1534"/>
<organism evidence="1 2">
    <name type="scientific">Pseudobdellovibrio exovorus JSS</name>
    <dbReference type="NCBI Taxonomy" id="1184267"/>
    <lineage>
        <taxon>Bacteria</taxon>
        <taxon>Pseudomonadati</taxon>
        <taxon>Bdellovibrionota</taxon>
        <taxon>Bdellovibrionia</taxon>
        <taxon>Bdellovibrionales</taxon>
        <taxon>Pseudobdellovibrionaceae</taxon>
        <taxon>Pseudobdellovibrio</taxon>
    </lineage>
</organism>
<accession>M4V936</accession>
<gene>
    <name evidence="1" type="ORF">A11Q_1517</name>
</gene>
<dbReference type="eggNOG" id="ENOG5032WSW">
    <property type="taxonomic scope" value="Bacteria"/>
</dbReference>
<protein>
    <submittedName>
        <fullName evidence="1">Uncharacterized protein</fullName>
    </submittedName>
</protein>
<dbReference type="RefSeq" id="WP_015470223.1">
    <property type="nucleotide sequence ID" value="NC_020813.1"/>
</dbReference>
<dbReference type="STRING" id="1184267.A11Q_1517"/>
<dbReference type="KEGG" id="bex:A11Q_1517"/>
<sequence length="379" mass="44222">MSKAGLVLKEATREDSQKLGEFFTSIPILGEIAIKIQREQHFFSFYQRLGLPYKSYIIKDGDEVVGTASFVFRHLNFQTRTLKLAQACDLRISSNRKVIMSWLKFFHPILEQLRETEHCDGFITSINQTETQAMNAFIRPKLKRAHQPQYSLSRSYNLASIHGFYPLLNPPNKNILVRAYQTSDKKKLIEYIQANCKRTDFAPKELIEDVAKYIDTSLIYSWNQFLIAFDSNNNIVGCAHPISSSLLQDYLPQDYSPQSHNLRQFLKVAQFLGFGRRLTRPFSRSQKQEALSFRLLHFLLSSHPEVFNALIHMCYKTSSQNEFLMYAYETTDYKRRPPKGSIYSEIPYGLYSIETHDREFLPELSLLNTTPAWLDFIWF</sequence>
<proteinExistence type="predicted"/>
<evidence type="ECO:0000313" key="2">
    <source>
        <dbReference type="Proteomes" id="UP000012040"/>
    </source>
</evidence>